<name>A0ABU2ENK7_9BURK</name>
<keyword evidence="2" id="KW-1003">Cell membrane</keyword>
<evidence type="ECO:0000313" key="7">
    <source>
        <dbReference type="EMBL" id="MDR9849745.1"/>
    </source>
</evidence>
<feature type="transmembrane region" description="Helical" evidence="6">
    <location>
        <begin position="253"/>
        <end position="276"/>
    </location>
</feature>
<proteinExistence type="predicted"/>
<keyword evidence="5 6" id="KW-0472">Membrane</keyword>
<dbReference type="RefSeq" id="WP_034337895.1">
    <property type="nucleotide sequence ID" value="NZ_JAVLSJ010000008.1"/>
</dbReference>
<evidence type="ECO:0000256" key="3">
    <source>
        <dbReference type="ARBA" id="ARBA00022692"/>
    </source>
</evidence>
<feature type="transmembrane region" description="Helical" evidence="6">
    <location>
        <begin position="9"/>
        <end position="27"/>
    </location>
</feature>
<dbReference type="PANTHER" id="PTHR39087:SF2">
    <property type="entry name" value="UPF0104 MEMBRANE PROTEIN MJ1595"/>
    <property type="match status" value="1"/>
</dbReference>
<comment type="caution">
    <text evidence="7">The sequence shown here is derived from an EMBL/GenBank/DDBJ whole genome shotgun (WGS) entry which is preliminary data.</text>
</comment>
<comment type="subcellular location">
    <subcellularLocation>
        <location evidence="1">Cell membrane</location>
        <topology evidence="1">Multi-pass membrane protein</topology>
    </subcellularLocation>
</comment>
<dbReference type="Pfam" id="PF03706">
    <property type="entry name" value="LPG_synthase_TM"/>
    <property type="match status" value="1"/>
</dbReference>
<evidence type="ECO:0000256" key="5">
    <source>
        <dbReference type="ARBA" id="ARBA00023136"/>
    </source>
</evidence>
<dbReference type="NCBIfam" id="TIGR00374">
    <property type="entry name" value="flippase-like domain"/>
    <property type="match status" value="1"/>
</dbReference>
<protein>
    <submittedName>
        <fullName evidence="7">Lysylphosphatidylglycerol synthase transmembrane domain-containing protein</fullName>
    </submittedName>
</protein>
<organism evidence="7 8">
    <name type="scientific">Herbaspirillum huttiense subsp. lycopersici</name>
    <dbReference type="NCBI Taxonomy" id="3074428"/>
    <lineage>
        <taxon>Bacteria</taxon>
        <taxon>Pseudomonadati</taxon>
        <taxon>Pseudomonadota</taxon>
        <taxon>Betaproteobacteria</taxon>
        <taxon>Burkholderiales</taxon>
        <taxon>Oxalobacteraceae</taxon>
        <taxon>Herbaspirillum</taxon>
    </lineage>
</organism>
<dbReference type="InterPro" id="IPR022791">
    <property type="entry name" value="L-PG_synthase/AglD"/>
</dbReference>
<keyword evidence="8" id="KW-1185">Reference proteome</keyword>
<feature type="transmembrane region" description="Helical" evidence="6">
    <location>
        <begin position="155"/>
        <end position="173"/>
    </location>
</feature>
<feature type="transmembrane region" description="Helical" evidence="6">
    <location>
        <begin position="128"/>
        <end position="149"/>
    </location>
</feature>
<accession>A0ABU2ENK7</accession>
<dbReference type="Proteomes" id="UP001246576">
    <property type="component" value="Unassembled WGS sequence"/>
</dbReference>
<dbReference type="PANTHER" id="PTHR39087">
    <property type="entry name" value="UPF0104 MEMBRANE PROTEIN MJ1595"/>
    <property type="match status" value="1"/>
</dbReference>
<evidence type="ECO:0000256" key="2">
    <source>
        <dbReference type="ARBA" id="ARBA00022475"/>
    </source>
</evidence>
<reference evidence="7" key="1">
    <citation type="submission" date="2023-09" db="EMBL/GenBank/DDBJ databases">
        <title>Description of first Herbaspirillum huttiense subsp. nephrolepsisexaltata and Herbaspirillum huttiense subsp. lycopersicon.</title>
        <authorList>
            <person name="Poudel M."/>
            <person name="Sharma A."/>
            <person name="Goss E."/>
            <person name="Tapia J.H."/>
            <person name="Harmon C.M."/>
            <person name="Jones J.B."/>
        </authorList>
    </citation>
    <scope>NUCLEOTIDE SEQUENCE</scope>
    <source>
        <strain evidence="7">SE1</strain>
    </source>
</reference>
<feature type="transmembrane region" description="Helical" evidence="6">
    <location>
        <begin position="219"/>
        <end position="241"/>
    </location>
</feature>
<sequence>MNRFSAKQLIRLAVGVGVALVFGWLALRHTDWNQLSTTLLAANKSLILLGLLIFAVGYACRIARWTSMLRVSRPALRWSDCAGPFLASFAANNVLPFRAGDLMRMVAFNQQLGTSAATVVATLFVERLLDLLMVIVMLGAAVLLVGARLHSYVDLGAGALLLMALAIMAVLLFPHAMRPLARFFLALLAKVLPGLAKRLGDEIGKAFDTLESMSRGPTMLVLVGWSLLAWLCEGMLFWLAALSLPAVSEPASAWLALPVGTLATLIPSTPGYVGTFDFFTAKTLAIGGNDMAASTAYALLVHLLLWLPPTLSGGLYLLVRSLRPKKVLEHE</sequence>
<keyword evidence="4 6" id="KW-1133">Transmembrane helix</keyword>
<feature type="transmembrane region" description="Helical" evidence="6">
    <location>
        <begin position="39"/>
        <end position="60"/>
    </location>
</feature>
<evidence type="ECO:0000256" key="4">
    <source>
        <dbReference type="ARBA" id="ARBA00022989"/>
    </source>
</evidence>
<dbReference type="EMBL" id="JAVLSJ010000008">
    <property type="protein sequence ID" value="MDR9849745.1"/>
    <property type="molecule type" value="Genomic_DNA"/>
</dbReference>
<gene>
    <name evidence="7" type="ORF">RI048_16045</name>
</gene>
<evidence type="ECO:0000256" key="6">
    <source>
        <dbReference type="SAM" id="Phobius"/>
    </source>
</evidence>
<evidence type="ECO:0000313" key="8">
    <source>
        <dbReference type="Proteomes" id="UP001246576"/>
    </source>
</evidence>
<keyword evidence="3 6" id="KW-0812">Transmembrane</keyword>
<feature type="transmembrane region" description="Helical" evidence="6">
    <location>
        <begin position="296"/>
        <end position="319"/>
    </location>
</feature>
<evidence type="ECO:0000256" key="1">
    <source>
        <dbReference type="ARBA" id="ARBA00004651"/>
    </source>
</evidence>